<dbReference type="SUPFAM" id="SSF51905">
    <property type="entry name" value="FAD/NAD(P)-binding domain"/>
    <property type="match status" value="1"/>
</dbReference>
<dbReference type="Proteomes" id="UP000076871">
    <property type="component" value="Unassembled WGS sequence"/>
</dbReference>
<evidence type="ECO:0000256" key="4">
    <source>
        <dbReference type="PIRSR" id="PIRSR000137-2"/>
    </source>
</evidence>
<feature type="binding site" evidence="4">
    <location>
        <position position="120"/>
    </location>
    <ligand>
        <name>FAD</name>
        <dbReference type="ChEBI" id="CHEBI:57692"/>
    </ligand>
</feature>
<dbReference type="RefSeq" id="XP_040762630.1">
    <property type="nucleotide sequence ID" value="XM_040907125.1"/>
</dbReference>
<dbReference type="Gene3D" id="3.30.560.10">
    <property type="entry name" value="Glucose Oxidase, domain 3"/>
    <property type="match status" value="1"/>
</dbReference>
<dbReference type="PANTHER" id="PTHR11552">
    <property type="entry name" value="GLUCOSE-METHANOL-CHOLINE GMC OXIDOREDUCTASE"/>
    <property type="match status" value="1"/>
</dbReference>
<dbReference type="OrthoDB" id="2780866at2759"/>
<dbReference type="Gene3D" id="3.50.50.60">
    <property type="entry name" value="FAD/NAD(P)-binding domain"/>
    <property type="match status" value="1"/>
</dbReference>
<dbReference type="Pfam" id="PF00732">
    <property type="entry name" value="GMC_oxred_N"/>
    <property type="match status" value="1"/>
</dbReference>
<accession>A0A165DHH2</accession>
<keyword evidence="4" id="KW-0285">Flavoprotein</keyword>
<evidence type="ECO:0000256" key="1">
    <source>
        <dbReference type="ARBA" id="ARBA00001974"/>
    </source>
</evidence>
<dbReference type="InterPro" id="IPR000172">
    <property type="entry name" value="GMC_OxRdtase_N"/>
</dbReference>
<feature type="signal peptide" evidence="5">
    <location>
        <begin position="1"/>
        <end position="21"/>
    </location>
</feature>
<evidence type="ECO:0000256" key="3">
    <source>
        <dbReference type="PIRSR" id="PIRSR000137-1"/>
    </source>
</evidence>
<evidence type="ECO:0000259" key="6">
    <source>
        <dbReference type="PROSITE" id="PS00624"/>
    </source>
</evidence>
<feature type="binding site" evidence="4">
    <location>
        <position position="269"/>
    </location>
    <ligand>
        <name>FAD</name>
        <dbReference type="ChEBI" id="CHEBI:57692"/>
    </ligand>
</feature>
<feature type="domain" description="Glucose-methanol-choline oxidoreductase N-terminal" evidence="6">
    <location>
        <begin position="307"/>
        <end position="321"/>
    </location>
</feature>
<proteinExistence type="inferred from homology"/>
<dbReference type="PANTHER" id="PTHR11552:SF115">
    <property type="entry name" value="DEHYDROGENASE XPTC-RELATED"/>
    <property type="match status" value="1"/>
</dbReference>
<dbReference type="InterPro" id="IPR007867">
    <property type="entry name" value="GMC_OxRtase_C"/>
</dbReference>
<dbReference type="PIRSF" id="PIRSF000137">
    <property type="entry name" value="Alcohol_oxidase"/>
    <property type="match status" value="1"/>
</dbReference>
<dbReference type="InParanoid" id="A0A165DHH2"/>
<sequence length="614" mass="67064">MRGYPILPVIALSLVIPFTHAASDSQTVLQQTLPAVSYDYIIAGGGVSGLVVANRLSEDPQKTVLVIEHGYFDDQDPDVLVPGLARMNLGVTNAKHMFNYTTTPQSGLNNRTAHIWAATVVGGGSAVNGMVFPRGAAADYDAWAQLGNPGWSWDDILPYFRKSETFTMPPKGVAEEFSIKYNASAHGTEGPIYSSYPKFLWPSMKNFFRAWEELDVSISQDGNDGNAIGAYWMPNSLHPRNQSRSYARPRYYDNIRSRSNLHLVTGHVVDRVLFNDDLKAVGVKVISRDGSFAGVAYATREVILASGTVHSPGILQRSGIGAREHVNSLGIETVVDLPGVGQNLQDHPALHFVFEFREDLNPNPLMLSDPKYAAEQLALYYKNRTGLFTNNRGIALAMLPLRNVTTDYEAIVRELKNTDPVAHLPPDVDSTVLEGFKAQREILIEHLESCHASAMEITYEGRAEFDAALQKPLSRGTLLIDSTDPLSAPLIDYRVYSHPTDMRVAIAVVRAARSFMLSAAMQKLGATEISPGPAVLSDEDIEAAIQSRIGEPTFGHISGTCAMQPRRLGGVVDERLAVYGVKGLRVVDASIMPLVSTTHLQATVYAIAEKVGLF</sequence>
<dbReference type="GO" id="GO:0016614">
    <property type="term" value="F:oxidoreductase activity, acting on CH-OH group of donors"/>
    <property type="evidence" value="ECO:0007669"/>
    <property type="project" value="InterPro"/>
</dbReference>
<keyword evidence="8" id="KW-1185">Reference proteome</keyword>
<organism evidence="7 8">
    <name type="scientific">Laetiporus sulphureus 93-53</name>
    <dbReference type="NCBI Taxonomy" id="1314785"/>
    <lineage>
        <taxon>Eukaryota</taxon>
        <taxon>Fungi</taxon>
        <taxon>Dikarya</taxon>
        <taxon>Basidiomycota</taxon>
        <taxon>Agaricomycotina</taxon>
        <taxon>Agaricomycetes</taxon>
        <taxon>Polyporales</taxon>
        <taxon>Laetiporus</taxon>
    </lineage>
</organism>
<dbReference type="EMBL" id="KV427633">
    <property type="protein sequence ID" value="KZT04890.1"/>
    <property type="molecule type" value="Genomic_DNA"/>
</dbReference>
<dbReference type="GeneID" id="63824154"/>
<comment type="cofactor">
    <cofactor evidence="1 4">
        <name>FAD</name>
        <dbReference type="ChEBI" id="CHEBI:57692"/>
    </cofactor>
</comment>
<evidence type="ECO:0000313" key="7">
    <source>
        <dbReference type="EMBL" id="KZT04890.1"/>
    </source>
</evidence>
<dbReference type="InterPro" id="IPR036188">
    <property type="entry name" value="FAD/NAD-bd_sf"/>
</dbReference>
<dbReference type="Pfam" id="PF05199">
    <property type="entry name" value="GMC_oxred_C"/>
    <property type="match status" value="1"/>
</dbReference>
<comment type="similarity">
    <text evidence="2">Belongs to the GMC oxidoreductase family.</text>
</comment>
<dbReference type="GO" id="GO:0044550">
    <property type="term" value="P:secondary metabolite biosynthetic process"/>
    <property type="evidence" value="ECO:0007669"/>
    <property type="project" value="TreeGrafter"/>
</dbReference>
<feature type="active site" description="Proton donor" evidence="3">
    <location>
        <position position="556"/>
    </location>
</feature>
<feature type="active site" description="Proton acceptor" evidence="3">
    <location>
        <position position="599"/>
    </location>
</feature>
<evidence type="ECO:0000256" key="2">
    <source>
        <dbReference type="ARBA" id="ARBA00010790"/>
    </source>
</evidence>
<name>A0A165DHH2_9APHY</name>
<evidence type="ECO:0000313" key="8">
    <source>
        <dbReference type="Proteomes" id="UP000076871"/>
    </source>
</evidence>
<gene>
    <name evidence="7" type="ORF">LAESUDRAFT_715212</name>
</gene>
<feature type="binding site" evidence="4">
    <location>
        <begin position="128"/>
        <end position="131"/>
    </location>
    <ligand>
        <name>FAD</name>
        <dbReference type="ChEBI" id="CHEBI:57692"/>
    </ligand>
</feature>
<reference evidence="7 8" key="1">
    <citation type="journal article" date="2016" name="Mol. Biol. Evol.">
        <title>Comparative Genomics of Early-Diverging Mushroom-Forming Fungi Provides Insights into the Origins of Lignocellulose Decay Capabilities.</title>
        <authorList>
            <person name="Nagy L.G."/>
            <person name="Riley R."/>
            <person name="Tritt A."/>
            <person name="Adam C."/>
            <person name="Daum C."/>
            <person name="Floudas D."/>
            <person name="Sun H."/>
            <person name="Yadav J.S."/>
            <person name="Pangilinan J."/>
            <person name="Larsson K.H."/>
            <person name="Matsuura K."/>
            <person name="Barry K."/>
            <person name="Labutti K."/>
            <person name="Kuo R."/>
            <person name="Ohm R.A."/>
            <person name="Bhattacharya S.S."/>
            <person name="Shirouzu T."/>
            <person name="Yoshinaga Y."/>
            <person name="Martin F.M."/>
            <person name="Grigoriev I.V."/>
            <person name="Hibbett D.S."/>
        </authorList>
    </citation>
    <scope>NUCLEOTIDE SEQUENCE [LARGE SCALE GENOMIC DNA]</scope>
    <source>
        <strain evidence="7 8">93-53</strain>
    </source>
</reference>
<keyword evidence="4" id="KW-0274">FAD</keyword>
<dbReference type="GO" id="GO:0050660">
    <property type="term" value="F:flavin adenine dinucleotide binding"/>
    <property type="evidence" value="ECO:0007669"/>
    <property type="project" value="InterPro"/>
</dbReference>
<dbReference type="AlphaFoldDB" id="A0A165DHH2"/>
<dbReference type="STRING" id="1314785.A0A165DHH2"/>
<dbReference type="PROSITE" id="PS00624">
    <property type="entry name" value="GMC_OXRED_2"/>
    <property type="match status" value="1"/>
</dbReference>
<feature type="chain" id="PRO_5007856599" evidence="5">
    <location>
        <begin position="22"/>
        <end position="614"/>
    </location>
</feature>
<evidence type="ECO:0000256" key="5">
    <source>
        <dbReference type="SAM" id="SignalP"/>
    </source>
</evidence>
<protein>
    <submittedName>
        <fullName evidence="7">GMC oxidoreductase</fullName>
    </submittedName>
</protein>
<dbReference type="SUPFAM" id="SSF54373">
    <property type="entry name" value="FAD-linked reductases, C-terminal domain"/>
    <property type="match status" value="1"/>
</dbReference>
<keyword evidence="5" id="KW-0732">Signal</keyword>
<dbReference type="InterPro" id="IPR012132">
    <property type="entry name" value="GMC_OxRdtase"/>
</dbReference>